<accession>A0A450SSN4</accession>
<name>A0A450SSN4_9GAMM</name>
<reference evidence="2" key="1">
    <citation type="submission" date="2019-02" db="EMBL/GenBank/DDBJ databases">
        <authorList>
            <person name="Gruber-Vodicka R. H."/>
            <person name="Seah K. B. B."/>
        </authorList>
    </citation>
    <scope>NUCLEOTIDE SEQUENCE</scope>
    <source>
        <strain evidence="2">BECK_DK161</strain>
    </source>
</reference>
<feature type="compositionally biased region" description="Basic residues" evidence="1">
    <location>
        <begin position="227"/>
        <end position="239"/>
    </location>
</feature>
<sequence>MPIISGSHAGAWERDQRQFLFFSAPPLRTLRRGGAEKNRERIFSSHPGSRLGAHDSEAGAWEPENVASHLPNGQLILSNGQLVGWAKAPLGTFKRWRETIRRRAHHLRFPRRRVGTRPKTISFLLCAPSAHSAPLRFKKKDYNRRGASVRRGGAEKNRERIFSSHPGSRFSCSQAPAWEHTPRKLPLPNPARPGRSPGAKERISFSSAASSPRPAATATGPPTGPRRGARGKSVIRRPRLVNGGKGREERCAGTGNRPGFLCSGWSFLSNR</sequence>
<protein>
    <submittedName>
        <fullName evidence="2">Uncharacterized protein</fullName>
    </submittedName>
</protein>
<evidence type="ECO:0000256" key="1">
    <source>
        <dbReference type="SAM" id="MobiDB-lite"/>
    </source>
</evidence>
<proteinExistence type="predicted"/>
<feature type="compositionally biased region" description="Basic and acidic residues" evidence="1">
    <location>
        <begin position="152"/>
        <end position="162"/>
    </location>
</feature>
<dbReference type="EMBL" id="CAADEY010000056">
    <property type="protein sequence ID" value="VFJ56925.1"/>
    <property type="molecule type" value="Genomic_DNA"/>
</dbReference>
<organism evidence="2">
    <name type="scientific">Candidatus Kentrum sp. DK</name>
    <dbReference type="NCBI Taxonomy" id="2126562"/>
    <lineage>
        <taxon>Bacteria</taxon>
        <taxon>Pseudomonadati</taxon>
        <taxon>Pseudomonadota</taxon>
        <taxon>Gammaproteobacteria</taxon>
        <taxon>Candidatus Kentrum</taxon>
    </lineage>
</organism>
<evidence type="ECO:0000313" key="2">
    <source>
        <dbReference type="EMBL" id="VFJ56925.1"/>
    </source>
</evidence>
<gene>
    <name evidence="2" type="ORF">BECKDK2373C_GA0170839_105611</name>
</gene>
<feature type="compositionally biased region" description="Low complexity" evidence="1">
    <location>
        <begin position="206"/>
        <end position="221"/>
    </location>
</feature>
<dbReference type="AlphaFoldDB" id="A0A450SSN4"/>
<feature type="region of interest" description="Disordered" evidence="1">
    <location>
        <begin position="143"/>
        <end position="255"/>
    </location>
</feature>